<evidence type="ECO:0000256" key="2">
    <source>
        <dbReference type="ARBA" id="ARBA00023015"/>
    </source>
</evidence>
<dbReference type="InterPro" id="IPR046335">
    <property type="entry name" value="LacI/GalR-like_sensor"/>
</dbReference>
<keyword evidence="5" id="KW-0472">Membrane</keyword>
<dbReference type="EMBL" id="JBBKZV010000079">
    <property type="protein sequence ID" value="MEJ8827498.1"/>
    <property type="molecule type" value="Genomic_DNA"/>
</dbReference>
<keyword evidence="5" id="KW-1133">Transmembrane helix</keyword>
<sequence length="334" mass="35817">MVASNGKLTSRDVARLAGVSQATVSRVLQNSPLVQPATRQAVLDAIAQSGYAPNAAARWMRTRRTGIIALVVANLAVNPLYPAMLQLLSTALRKRGMSASVYEEEDFSESTMRGIVEGGVDGVITTTAMESSLPFLERIADQVPVILLHRTVSSKAFDQFSSDNHASGASVASFFAKNGRKKIGLISGYNLPSTLREREEGFAAELARRGLQLKECAIARVPKFSYATGAEAAREIMMAHDVNAIFGVNDIVAIGALDGVRSKGLAVPDDVWVVGHDDVPMAAWDCINLTTVAQSREAMVDAAVARLCARLDDQDLRPKRVVLPHEFIVRGSAG</sequence>
<evidence type="ECO:0000256" key="4">
    <source>
        <dbReference type="ARBA" id="ARBA00023163"/>
    </source>
</evidence>
<proteinExistence type="predicted"/>
<accession>A0ABU8WC32</accession>
<dbReference type="CDD" id="cd01392">
    <property type="entry name" value="HTH_LacI"/>
    <property type="match status" value="1"/>
</dbReference>
<name>A0ABU8WC32_9BURK</name>
<reference evidence="7 8" key="1">
    <citation type="submission" date="2024-03" db="EMBL/GenBank/DDBJ databases">
        <title>Novel species of the genus Variovorax.</title>
        <authorList>
            <person name="Liu Q."/>
            <person name="Xin Y.-H."/>
        </authorList>
    </citation>
    <scope>NUCLEOTIDE SEQUENCE [LARGE SCALE GENOMIC DNA]</scope>
    <source>
        <strain evidence="7 8">KACC 18501</strain>
    </source>
</reference>
<evidence type="ECO:0000259" key="6">
    <source>
        <dbReference type="PROSITE" id="PS50932"/>
    </source>
</evidence>
<keyword evidence="8" id="KW-1185">Reference proteome</keyword>
<evidence type="ECO:0000256" key="3">
    <source>
        <dbReference type="ARBA" id="ARBA00023125"/>
    </source>
</evidence>
<evidence type="ECO:0000256" key="1">
    <source>
        <dbReference type="ARBA" id="ARBA00022491"/>
    </source>
</evidence>
<dbReference type="InterPro" id="IPR010982">
    <property type="entry name" value="Lambda_DNA-bd_dom_sf"/>
</dbReference>
<dbReference type="GO" id="GO:0003677">
    <property type="term" value="F:DNA binding"/>
    <property type="evidence" value="ECO:0007669"/>
    <property type="project" value="UniProtKB-KW"/>
</dbReference>
<dbReference type="PANTHER" id="PTHR30146:SF148">
    <property type="entry name" value="HTH-TYPE TRANSCRIPTIONAL REPRESSOR PURR-RELATED"/>
    <property type="match status" value="1"/>
</dbReference>
<dbReference type="CDD" id="cd06278">
    <property type="entry name" value="PBP1_LacI-like"/>
    <property type="match status" value="1"/>
</dbReference>
<organism evidence="7 8">
    <name type="scientific">Variovorax humicola</name>
    <dbReference type="NCBI Taxonomy" id="1769758"/>
    <lineage>
        <taxon>Bacteria</taxon>
        <taxon>Pseudomonadati</taxon>
        <taxon>Pseudomonadota</taxon>
        <taxon>Betaproteobacteria</taxon>
        <taxon>Burkholderiales</taxon>
        <taxon>Comamonadaceae</taxon>
        <taxon>Variovorax</taxon>
    </lineage>
</organism>
<dbReference type="PROSITE" id="PS50932">
    <property type="entry name" value="HTH_LACI_2"/>
    <property type="match status" value="1"/>
</dbReference>
<dbReference type="Gene3D" id="1.10.260.40">
    <property type="entry name" value="lambda repressor-like DNA-binding domains"/>
    <property type="match status" value="1"/>
</dbReference>
<dbReference type="SUPFAM" id="SSF47413">
    <property type="entry name" value="lambda repressor-like DNA-binding domains"/>
    <property type="match status" value="1"/>
</dbReference>
<dbReference type="Gene3D" id="3.40.50.2300">
    <property type="match status" value="2"/>
</dbReference>
<keyword evidence="2" id="KW-0805">Transcription regulation</keyword>
<gene>
    <name evidence="7" type="ORF">WKW80_36915</name>
</gene>
<keyword evidence="1" id="KW-0678">Repressor</keyword>
<dbReference type="InterPro" id="IPR028082">
    <property type="entry name" value="Peripla_BP_I"/>
</dbReference>
<comment type="caution">
    <text evidence="7">The sequence shown here is derived from an EMBL/GenBank/DDBJ whole genome shotgun (WGS) entry which is preliminary data.</text>
</comment>
<feature type="domain" description="HTH lacI-type" evidence="6">
    <location>
        <begin position="8"/>
        <end position="62"/>
    </location>
</feature>
<evidence type="ECO:0000313" key="8">
    <source>
        <dbReference type="Proteomes" id="UP001363010"/>
    </source>
</evidence>
<dbReference type="RefSeq" id="WP_340368516.1">
    <property type="nucleotide sequence ID" value="NZ_JBBKZV010000079.1"/>
</dbReference>
<keyword evidence="5" id="KW-0812">Transmembrane</keyword>
<dbReference type="Proteomes" id="UP001363010">
    <property type="component" value="Unassembled WGS sequence"/>
</dbReference>
<dbReference type="PANTHER" id="PTHR30146">
    <property type="entry name" value="LACI-RELATED TRANSCRIPTIONAL REPRESSOR"/>
    <property type="match status" value="1"/>
</dbReference>
<keyword evidence="3 7" id="KW-0238">DNA-binding</keyword>
<dbReference type="SMART" id="SM00354">
    <property type="entry name" value="HTH_LACI"/>
    <property type="match status" value="1"/>
</dbReference>
<keyword evidence="4" id="KW-0804">Transcription</keyword>
<feature type="transmembrane region" description="Helical" evidence="5">
    <location>
        <begin position="67"/>
        <end position="88"/>
    </location>
</feature>
<dbReference type="Pfam" id="PF13377">
    <property type="entry name" value="Peripla_BP_3"/>
    <property type="match status" value="1"/>
</dbReference>
<evidence type="ECO:0000313" key="7">
    <source>
        <dbReference type="EMBL" id="MEJ8827498.1"/>
    </source>
</evidence>
<dbReference type="SUPFAM" id="SSF53822">
    <property type="entry name" value="Periplasmic binding protein-like I"/>
    <property type="match status" value="1"/>
</dbReference>
<protein>
    <submittedName>
        <fullName evidence="7">LacI family DNA-binding transcriptional regulator</fullName>
    </submittedName>
</protein>
<evidence type="ECO:0000256" key="5">
    <source>
        <dbReference type="SAM" id="Phobius"/>
    </source>
</evidence>
<dbReference type="InterPro" id="IPR000843">
    <property type="entry name" value="HTH_LacI"/>
</dbReference>
<dbReference type="Pfam" id="PF00356">
    <property type="entry name" value="LacI"/>
    <property type="match status" value="1"/>
</dbReference>